<gene>
    <name evidence="1" type="ORF">QW060_10270</name>
</gene>
<accession>A0ABT8CTP8</accession>
<proteinExistence type="predicted"/>
<dbReference type="RefSeq" id="WP_290363489.1">
    <property type="nucleotide sequence ID" value="NZ_JAUFQU010000001.1"/>
</dbReference>
<reference evidence="2" key="1">
    <citation type="journal article" date="2019" name="Int. J. Syst. Evol. Microbiol.">
        <title>The Global Catalogue of Microorganisms (GCM) 10K type strain sequencing project: providing services to taxonomists for standard genome sequencing and annotation.</title>
        <authorList>
            <consortium name="The Broad Institute Genomics Platform"/>
            <consortium name="The Broad Institute Genome Sequencing Center for Infectious Disease"/>
            <person name="Wu L."/>
            <person name="Ma J."/>
        </authorList>
    </citation>
    <scope>NUCLEOTIDE SEQUENCE [LARGE SCALE GENOMIC DNA]</scope>
    <source>
        <strain evidence="2">CECT 7184</strain>
    </source>
</reference>
<sequence length="79" mass="9734">MDIYPKMNIQEKKEYWLSSTHKGMRLQAESFADPYSEFSKKWYDFAKVHEPEFDDIFNYITQNLGFEFDWDEYSKRITQ</sequence>
<keyword evidence="2" id="KW-1185">Reference proteome</keyword>
<evidence type="ECO:0000313" key="2">
    <source>
        <dbReference type="Proteomes" id="UP001242368"/>
    </source>
</evidence>
<evidence type="ECO:0000313" key="1">
    <source>
        <dbReference type="EMBL" id="MDN3707516.1"/>
    </source>
</evidence>
<comment type="caution">
    <text evidence="1">The sequence shown here is derived from an EMBL/GenBank/DDBJ whole genome shotgun (WGS) entry which is preliminary data.</text>
</comment>
<name>A0ABT8CTP8_9FLAO</name>
<protein>
    <submittedName>
        <fullName evidence="1">Uncharacterized protein</fullName>
    </submittedName>
</protein>
<dbReference type="EMBL" id="JAUFQU010000001">
    <property type="protein sequence ID" value="MDN3707516.1"/>
    <property type="molecule type" value="Genomic_DNA"/>
</dbReference>
<dbReference type="Proteomes" id="UP001242368">
    <property type="component" value="Unassembled WGS sequence"/>
</dbReference>
<organism evidence="1 2">
    <name type="scientific">Paenimyroides ceti</name>
    <dbReference type="NCBI Taxonomy" id="395087"/>
    <lineage>
        <taxon>Bacteria</taxon>
        <taxon>Pseudomonadati</taxon>
        <taxon>Bacteroidota</taxon>
        <taxon>Flavobacteriia</taxon>
        <taxon>Flavobacteriales</taxon>
        <taxon>Flavobacteriaceae</taxon>
        <taxon>Paenimyroides</taxon>
    </lineage>
</organism>